<name>A0A516R1S3_STRST</name>
<accession>A0A516R1S3</accession>
<dbReference type="Gene3D" id="3.50.50.60">
    <property type="entry name" value="FAD/NAD(P)-binding domain"/>
    <property type="match status" value="1"/>
</dbReference>
<dbReference type="RefSeq" id="WP_144001181.1">
    <property type="nucleotide sequence ID" value="NZ_CP040916.1"/>
</dbReference>
<dbReference type="EMBL" id="CP040916">
    <property type="protein sequence ID" value="QDQ09603.1"/>
    <property type="molecule type" value="Genomic_DNA"/>
</dbReference>
<dbReference type="PANTHER" id="PTHR43422">
    <property type="entry name" value="THIAMINE THIAZOLE SYNTHASE"/>
    <property type="match status" value="1"/>
</dbReference>
<evidence type="ECO:0000313" key="2">
    <source>
        <dbReference type="EMBL" id="QDQ09603.1"/>
    </source>
</evidence>
<feature type="domain" description="FAD-binding" evidence="1">
    <location>
        <begin position="3"/>
        <end position="331"/>
    </location>
</feature>
<dbReference type="InterPro" id="IPR036188">
    <property type="entry name" value="FAD/NAD-bd_sf"/>
</dbReference>
<reference evidence="2 3" key="1">
    <citation type="journal article" date="2019" name="J. Ind. Microbiol. Biotechnol.">
        <title>The complete genomic sequence of Streptomyces spectabilis NRRL-2792 and identification of secondary metabolite biosynthetic gene clusters.</title>
        <authorList>
            <person name="Sinha A."/>
            <person name="Phillips-Salemka S."/>
            <person name="Niraula T.A."/>
            <person name="Short K.A."/>
            <person name="Niraula N.P."/>
        </authorList>
    </citation>
    <scope>NUCLEOTIDE SEQUENCE [LARGE SCALE GENOMIC DNA]</scope>
    <source>
        <strain evidence="2 3">NRRL 2792</strain>
    </source>
</reference>
<dbReference type="InterPro" id="IPR002938">
    <property type="entry name" value="FAD-bd"/>
</dbReference>
<evidence type="ECO:0000259" key="1">
    <source>
        <dbReference type="Pfam" id="PF01494"/>
    </source>
</evidence>
<dbReference type="SUPFAM" id="SSF51905">
    <property type="entry name" value="FAD/NAD(P)-binding domain"/>
    <property type="match status" value="1"/>
</dbReference>
<sequence>MRAVVLGGGIAGLLAAQALTDHVDEIVVVERDRLPEGPQQRPGVPQSAHLHALLSRGLREIEQLLPGFAADLVAAGARVFDFSADTAIYNPSGWGARFPSPLRIYGASRLLMESVLRDRVRTHPKVEVSSGRAVEGLVGDTTTVTGVRLHATRTPIDADLVVDATGRGSRADRWLAELGCPPVPEAVVDAHVGYASRQYDIPERHTADWHACYVQLAAPHRPRGAVLAPIEGNRWIVSLLGVKAHRPTRAEGDFLNFVRSLPTPAIAHALTNATPLTPIVTTHATGNRRRYVEHARSQPTNLIRLGDAVCNLNPVYAQGMSTAAAGATLLAHCCRTRRNGTDFAARFHRQLARITDWAWQSTTAGDLSWPTTEGGPATPVQRLITRYTNHVFTSATKSPQVQRAVLDVLHLLRPPRSLLAPSTVTRTLWPPLRAPRTGAHRG</sequence>
<evidence type="ECO:0000313" key="3">
    <source>
        <dbReference type="Proteomes" id="UP000316806"/>
    </source>
</evidence>
<dbReference type="Proteomes" id="UP000316806">
    <property type="component" value="Chromosome"/>
</dbReference>
<dbReference type="AlphaFoldDB" id="A0A516R1S3"/>
<dbReference type="GO" id="GO:0071949">
    <property type="term" value="F:FAD binding"/>
    <property type="evidence" value="ECO:0007669"/>
    <property type="project" value="InterPro"/>
</dbReference>
<protein>
    <recommendedName>
        <fullName evidence="1">FAD-binding domain-containing protein</fullName>
    </recommendedName>
</protein>
<proteinExistence type="predicted"/>
<organism evidence="2 3">
    <name type="scientific">Streptomyces spectabilis</name>
    <dbReference type="NCBI Taxonomy" id="68270"/>
    <lineage>
        <taxon>Bacteria</taxon>
        <taxon>Bacillati</taxon>
        <taxon>Actinomycetota</taxon>
        <taxon>Actinomycetes</taxon>
        <taxon>Kitasatosporales</taxon>
        <taxon>Streptomycetaceae</taxon>
        <taxon>Streptomyces</taxon>
    </lineage>
</organism>
<dbReference type="Pfam" id="PF01494">
    <property type="entry name" value="FAD_binding_3"/>
    <property type="match status" value="1"/>
</dbReference>
<dbReference type="PANTHER" id="PTHR43422:SF3">
    <property type="entry name" value="THIAMINE THIAZOLE SYNTHASE"/>
    <property type="match status" value="1"/>
</dbReference>
<gene>
    <name evidence="2" type="ORF">FH965_02710</name>
</gene>